<organism evidence="2 3">
    <name type="scientific">Massariosphaeria phaeospora</name>
    <dbReference type="NCBI Taxonomy" id="100035"/>
    <lineage>
        <taxon>Eukaryota</taxon>
        <taxon>Fungi</taxon>
        <taxon>Dikarya</taxon>
        <taxon>Ascomycota</taxon>
        <taxon>Pezizomycotina</taxon>
        <taxon>Dothideomycetes</taxon>
        <taxon>Pleosporomycetidae</taxon>
        <taxon>Pleosporales</taxon>
        <taxon>Pleosporales incertae sedis</taxon>
        <taxon>Massariosphaeria</taxon>
    </lineage>
</organism>
<protein>
    <submittedName>
        <fullName evidence="2">Uncharacterized protein</fullName>
    </submittedName>
</protein>
<dbReference type="AlphaFoldDB" id="A0A7C8MPH7"/>
<dbReference type="Proteomes" id="UP000481861">
    <property type="component" value="Unassembled WGS sequence"/>
</dbReference>
<feature type="compositionally biased region" description="Low complexity" evidence="1">
    <location>
        <begin position="298"/>
        <end position="328"/>
    </location>
</feature>
<accession>A0A7C8MPH7</accession>
<evidence type="ECO:0000256" key="1">
    <source>
        <dbReference type="SAM" id="MobiDB-lite"/>
    </source>
</evidence>
<name>A0A7C8MPH7_9PLEO</name>
<evidence type="ECO:0000313" key="2">
    <source>
        <dbReference type="EMBL" id="KAF2878382.1"/>
    </source>
</evidence>
<reference evidence="2 3" key="1">
    <citation type="submission" date="2020-01" db="EMBL/GenBank/DDBJ databases">
        <authorList>
            <consortium name="DOE Joint Genome Institute"/>
            <person name="Haridas S."/>
            <person name="Albert R."/>
            <person name="Binder M."/>
            <person name="Bloem J."/>
            <person name="Labutti K."/>
            <person name="Salamov A."/>
            <person name="Andreopoulos B."/>
            <person name="Baker S.E."/>
            <person name="Barry K."/>
            <person name="Bills G."/>
            <person name="Bluhm B.H."/>
            <person name="Cannon C."/>
            <person name="Castanera R."/>
            <person name="Culley D.E."/>
            <person name="Daum C."/>
            <person name="Ezra D."/>
            <person name="Gonzalez J.B."/>
            <person name="Henrissat B."/>
            <person name="Kuo A."/>
            <person name="Liang C."/>
            <person name="Lipzen A."/>
            <person name="Lutzoni F."/>
            <person name="Magnuson J."/>
            <person name="Mondo S."/>
            <person name="Nolan M."/>
            <person name="Ohm R."/>
            <person name="Pangilinan J."/>
            <person name="Park H.-J.H."/>
            <person name="Ramirez L."/>
            <person name="Alfaro M."/>
            <person name="Sun H."/>
            <person name="Tritt A."/>
            <person name="Yoshinaga Y."/>
            <person name="Zwiers L.-H.L."/>
            <person name="Turgeon B.G."/>
            <person name="Goodwin S.B."/>
            <person name="Spatafora J.W."/>
            <person name="Crous P.W."/>
            <person name="Grigoriev I.V."/>
        </authorList>
    </citation>
    <scope>NUCLEOTIDE SEQUENCE [LARGE SCALE GENOMIC DNA]</scope>
    <source>
        <strain evidence="2 3">CBS 611.86</strain>
    </source>
</reference>
<feature type="compositionally biased region" description="Polar residues" evidence="1">
    <location>
        <begin position="1"/>
        <end position="14"/>
    </location>
</feature>
<proteinExistence type="predicted"/>
<feature type="region of interest" description="Disordered" evidence="1">
    <location>
        <begin position="383"/>
        <end position="583"/>
    </location>
</feature>
<gene>
    <name evidence="2" type="ORF">BDV95DRAFT_20492</name>
</gene>
<feature type="compositionally biased region" description="Acidic residues" evidence="1">
    <location>
        <begin position="427"/>
        <end position="441"/>
    </location>
</feature>
<sequence length="583" mass="63662">MQLSASTRDPTNPSRSKRQHSRSSLTYCVFCSPSTSAKMRTTGIIPAMPNTLLASTSTITQITVTKTVFAGASAAADAVMADALEAVAKQTNSTSPIFFTELAGHITHITSKAFDPSWLGTLPKSMEPHISTIQWVSAALAFGAGTGALGYFLGRRHKDESLAPPIPIPPDEDAASWRNKTRLFGFLCLKAAKKIRQLKEMVDELRHHADLLQTAVNSETMRREKSEINLKRLRDTPSRASEQDDTLQDSRPSKLRSSPTHFAGSSRPVGTSTPPGRSSEPRRRPKKRVSFPEANAASSPTLLSRKSSSDVASSSPSPESGTPRSPTSGQRRAARLLSYPRTPGRKAYTEIYGRLVESGVEEVAKGTMTRPELVESIDRQVRDYKRGENGTPTSAKAFGKRKAVEEASDGAGGPSAKALGKRKAVEEDAIEEHVESEEELTTPEANRMDLEWRKKHTTTNSHTMKKFDLASIPKLVHNPKRPTKRARQNDDPDTATSMGPVVPPNSLRKLLNTRGSSVGTTPTAPRTRRNTRSGSVSSTIESAIAPEPRRSPRKLQQRNLNIKQMSKKSAERSATPIDEEDET</sequence>
<feature type="region of interest" description="Disordered" evidence="1">
    <location>
        <begin position="218"/>
        <end position="343"/>
    </location>
</feature>
<evidence type="ECO:0000313" key="3">
    <source>
        <dbReference type="Proteomes" id="UP000481861"/>
    </source>
</evidence>
<dbReference type="EMBL" id="JAADJZ010000001">
    <property type="protein sequence ID" value="KAF2878382.1"/>
    <property type="molecule type" value="Genomic_DNA"/>
</dbReference>
<keyword evidence="3" id="KW-1185">Reference proteome</keyword>
<feature type="compositionally biased region" description="Basic and acidic residues" evidence="1">
    <location>
        <begin position="220"/>
        <end position="237"/>
    </location>
</feature>
<comment type="caution">
    <text evidence="2">The sequence shown here is derived from an EMBL/GenBank/DDBJ whole genome shotgun (WGS) entry which is preliminary data.</text>
</comment>
<feature type="region of interest" description="Disordered" evidence="1">
    <location>
        <begin position="1"/>
        <end position="20"/>
    </location>
</feature>
<feature type="compositionally biased region" description="Basic residues" evidence="1">
    <location>
        <begin position="477"/>
        <end position="486"/>
    </location>
</feature>